<dbReference type="EMBL" id="BAABME010001193">
    <property type="protein sequence ID" value="GAA0148160.1"/>
    <property type="molecule type" value="Genomic_DNA"/>
</dbReference>
<dbReference type="Proteomes" id="UP001454036">
    <property type="component" value="Unassembled WGS sequence"/>
</dbReference>
<reference evidence="1 2" key="1">
    <citation type="submission" date="2024-01" db="EMBL/GenBank/DDBJ databases">
        <title>The complete chloroplast genome sequence of Lithospermum erythrorhizon: insights into the phylogenetic relationship among Boraginaceae species and the maternal lineages of purple gromwells.</title>
        <authorList>
            <person name="Okada T."/>
            <person name="Watanabe K."/>
        </authorList>
    </citation>
    <scope>NUCLEOTIDE SEQUENCE [LARGE SCALE GENOMIC DNA]</scope>
</reference>
<gene>
    <name evidence="1" type="ORF">LIER_07681</name>
</gene>
<dbReference type="PANTHER" id="PTHR34670">
    <property type="entry name" value="EXPRESSED PROTEIN"/>
    <property type="match status" value="1"/>
</dbReference>
<proteinExistence type="predicted"/>
<organism evidence="1 2">
    <name type="scientific">Lithospermum erythrorhizon</name>
    <name type="common">Purple gromwell</name>
    <name type="synonym">Lithospermum officinale var. erythrorhizon</name>
    <dbReference type="NCBI Taxonomy" id="34254"/>
    <lineage>
        <taxon>Eukaryota</taxon>
        <taxon>Viridiplantae</taxon>
        <taxon>Streptophyta</taxon>
        <taxon>Embryophyta</taxon>
        <taxon>Tracheophyta</taxon>
        <taxon>Spermatophyta</taxon>
        <taxon>Magnoliopsida</taxon>
        <taxon>eudicotyledons</taxon>
        <taxon>Gunneridae</taxon>
        <taxon>Pentapetalae</taxon>
        <taxon>asterids</taxon>
        <taxon>lamiids</taxon>
        <taxon>Boraginales</taxon>
        <taxon>Boraginaceae</taxon>
        <taxon>Boraginoideae</taxon>
        <taxon>Lithospermeae</taxon>
        <taxon>Lithospermum</taxon>
    </lineage>
</organism>
<comment type="caution">
    <text evidence="1">The sequence shown here is derived from an EMBL/GenBank/DDBJ whole genome shotgun (WGS) entry which is preliminary data.</text>
</comment>
<protein>
    <submittedName>
        <fullName evidence="1">Uncharacterized protein</fullName>
    </submittedName>
</protein>
<evidence type="ECO:0000313" key="2">
    <source>
        <dbReference type="Proteomes" id="UP001454036"/>
    </source>
</evidence>
<evidence type="ECO:0000313" key="1">
    <source>
        <dbReference type="EMBL" id="GAA0148160.1"/>
    </source>
</evidence>
<keyword evidence="2" id="KW-1185">Reference proteome</keyword>
<sequence>MEGLIPFVYRAIIQYKNGGRLALAGPWRLVGDEASPSASYMRLPGDSGRFKVTDVKISGSNQGESSILYNSRLDQYNSA</sequence>
<name>A0AAV3PCY1_LITER</name>
<dbReference type="AlphaFoldDB" id="A0AAV3PCY1"/>
<accession>A0AAV3PCY1</accession>
<dbReference type="PANTHER" id="PTHR34670:SF8">
    <property type="entry name" value="EXPRESSED PROTEIN"/>
    <property type="match status" value="1"/>
</dbReference>